<accession>A0A1Q3EGH0</accession>
<dbReference type="SUPFAM" id="SSF57959">
    <property type="entry name" value="Leucine zipper domain"/>
    <property type="match status" value="1"/>
</dbReference>
<evidence type="ECO:0000256" key="4">
    <source>
        <dbReference type="ARBA" id="ARBA00023163"/>
    </source>
</evidence>
<name>A0A1Q3EGH0_LENED</name>
<evidence type="ECO:0000256" key="1">
    <source>
        <dbReference type="ARBA" id="ARBA00004123"/>
    </source>
</evidence>
<dbReference type="GO" id="GO:0000977">
    <property type="term" value="F:RNA polymerase II transcription regulatory region sequence-specific DNA binding"/>
    <property type="evidence" value="ECO:0007669"/>
    <property type="project" value="TreeGrafter"/>
</dbReference>
<evidence type="ECO:0000313" key="8">
    <source>
        <dbReference type="EMBL" id="GAW06254.1"/>
    </source>
</evidence>
<keyword evidence="4" id="KW-0804">Transcription</keyword>
<dbReference type="CDD" id="cd14705">
    <property type="entry name" value="bZIP_Zip1"/>
    <property type="match status" value="1"/>
</dbReference>
<sequence length="809" mass="89718">MPYSLDGLNIVYTHQPATDNNDLLSGAPQSDLSLEIWDRLPFNLEDAQEQGLSEEKQEVKKSNEGREEEHHSLDQGSAFPSFNGIVWGQQNTQPPSQTQPSFAPALPGNVDAIQLLLSTLIQQQQQQQVPQLGNLSLTQLMAQQQSLGLPPSFLTTAASSAPAPPSASAPTAQLSSTRRSAPEEISPPPPAKRARSRKSSMSVSSPDTPVDYTASPESTSATTTPLSASEDKRRRNTAASARFRQKKKEREAALETKAKELQDQVTGLEKECETLRRENNWLKGLVRNDECTMQVIFIRRSSSFNKLLYMMMIVNHLHSISCIRIVQSILLKEITEEFLASPQGASVESVQELEYDGEDDDEEDDEEDEEDDSASEGDDLREELEEVLEGDFDFKGSYAYSSLFTDAPNPVLDITGVGPIGLPLSPRDAQLIITSATQAPFGHGTETKIDTSVRHTWEIEPARLMPLAAEQEFFVGLAYGRYGYYGDSDCDDDDDEEVPGIDEVIDTTLTVDNLFDMAGNKPAGSKKISLDLENLVQQDAFEDVDLMKITTKDIWGTILARWNNARILHRAALERPGKPSPEDLFFADLVLNNSQNSPATLVTMAQYAVSWNNLELWKKVLRAGNWTASSVLPPKELVTGWKVFSFDSVRSSFEQIVQKAPQISRGISLIRDLVENGPQEDCQIAQQWAEQLISQLLTTLEAPTVQDVSLLIETARKQGLSYLTCTLIPRLEKKFGLHDFWLAMIKELESDRTYFVSPPEAEGSSTSETQNQFENTKKRCLDIVVCNWEHGIADPPPVPQTSTSSSISS</sequence>
<dbReference type="Gene3D" id="1.20.5.170">
    <property type="match status" value="1"/>
</dbReference>
<feature type="compositionally biased region" description="Low complexity" evidence="6">
    <location>
        <begin position="89"/>
        <end position="101"/>
    </location>
</feature>
<feature type="domain" description="BZIP" evidence="7">
    <location>
        <begin position="230"/>
        <end position="289"/>
    </location>
</feature>
<dbReference type="Proteomes" id="UP000188533">
    <property type="component" value="Unassembled WGS sequence"/>
</dbReference>
<feature type="compositionally biased region" description="Acidic residues" evidence="6">
    <location>
        <begin position="351"/>
        <end position="381"/>
    </location>
</feature>
<feature type="region of interest" description="Disordered" evidence="6">
    <location>
        <begin position="48"/>
        <end position="105"/>
    </location>
</feature>
<dbReference type="PROSITE" id="PS50217">
    <property type="entry name" value="BZIP"/>
    <property type="match status" value="1"/>
</dbReference>
<organism evidence="8 9">
    <name type="scientific">Lentinula edodes</name>
    <name type="common">Shiitake mushroom</name>
    <name type="synonym">Lentinus edodes</name>
    <dbReference type="NCBI Taxonomy" id="5353"/>
    <lineage>
        <taxon>Eukaryota</taxon>
        <taxon>Fungi</taxon>
        <taxon>Dikarya</taxon>
        <taxon>Basidiomycota</taxon>
        <taxon>Agaricomycotina</taxon>
        <taxon>Agaricomycetes</taxon>
        <taxon>Agaricomycetidae</taxon>
        <taxon>Agaricales</taxon>
        <taxon>Marasmiineae</taxon>
        <taxon>Omphalotaceae</taxon>
        <taxon>Lentinula</taxon>
    </lineage>
</organism>
<evidence type="ECO:0000256" key="2">
    <source>
        <dbReference type="ARBA" id="ARBA00023015"/>
    </source>
</evidence>
<feature type="region of interest" description="Disordered" evidence="6">
    <location>
        <begin position="153"/>
        <end position="250"/>
    </location>
</feature>
<evidence type="ECO:0000313" key="9">
    <source>
        <dbReference type="Proteomes" id="UP000188533"/>
    </source>
</evidence>
<keyword evidence="9" id="KW-1185">Reference proteome</keyword>
<keyword evidence="5" id="KW-0539">Nucleus</keyword>
<reference evidence="8 9" key="2">
    <citation type="submission" date="2017-02" db="EMBL/GenBank/DDBJ databases">
        <title>A genome survey and senescence transcriptome analysis in Lentinula edodes.</title>
        <authorList>
            <person name="Sakamoto Y."/>
            <person name="Nakade K."/>
            <person name="Sato S."/>
            <person name="Yoshida Y."/>
            <person name="Miyazaki K."/>
            <person name="Natsume S."/>
            <person name="Konno N."/>
        </authorList>
    </citation>
    <scope>NUCLEOTIDE SEQUENCE [LARGE SCALE GENOMIC DNA]</scope>
    <source>
        <strain evidence="8 9">NBRC 111202</strain>
    </source>
</reference>
<dbReference type="STRING" id="5353.A0A1Q3EGH0"/>
<dbReference type="SMART" id="SM00338">
    <property type="entry name" value="BRLZ"/>
    <property type="match status" value="1"/>
</dbReference>
<dbReference type="PANTHER" id="PTHR13044">
    <property type="entry name" value="ACTIVATING TRANSCRIPTION FACTOR ATF 4/5"/>
    <property type="match status" value="1"/>
</dbReference>
<dbReference type="Pfam" id="PF07716">
    <property type="entry name" value="bZIP_2"/>
    <property type="match status" value="1"/>
</dbReference>
<gene>
    <name evidence="8" type="ORF">LENED_008165</name>
</gene>
<dbReference type="AlphaFoldDB" id="A0A1Q3EGH0"/>
<dbReference type="InterPro" id="IPR004827">
    <property type="entry name" value="bZIP"/>
</dbReference>
<dbReference type="GO" id="GO:0005634">
    <property type="term" value="C:nucleus"/>
    <property type="evidence" value="ECO:0007669"/>
    <property type="project" value="UniProtKB-SubCell"/>
</dbReference>
<proteinExistence type="predicted"/>
<feature type="compositionally biased region" description="Basic and acidic residues" evidence="6">
    <location>
        <begin position="53"/>
        <end position="73"/>
    </location>
</feature>
<protein>
    <recommendedName>
        <fullName evidence="7">BZIP domain-containing protein</fullName>
    </recommendedName>
</protein>
<keyword evidence="3" id="KW-0238">DNA-binding</keyword>
<comment type="caution">
    <text evidence="8">The sequence shown here is derived from an EMBL/GenBank/DDBJ whole genome shotgun (WGS) entry which is preliminary data.</text>
</comment>
<evidence type="ECO:0000256" key="3">
    <source>
        <dbReference type="ARBA" id="ARBA00023125"/>
    </source>
</evidence>
<feature type="compositionally biased region" description="Low complexity" evidence="6">
    <location>
        <begin position="213"/>
        <end position="228"/>
    </location>
</feature>
<comment type="subcellular location">
    <subcellularLocation>
        <location evidence="1">Nucleus</location>
    </subcellularLocation>
</comment>
<keyword evidence="2" id="KW-0805">Transcription regulation</keyword>
<dbReference type="EMBL" id="BDGU01000315">
    <property type="protein sequence ID" value="GAW06254.1"/>
    <property type="molecule type" value="Genomic_DNA"/>
</dbReference>
<dbReference type="GO" id="GO:0001228">
    <property type="term" value="F:DNA-binding transcription activator activity, RNA polymerase II-specific"/>
    <property type="evidence" value="ECO:0007669"/>
    <property type="project" value="TreeGrafter"/>
</dbReference>
<evidence type="ECO:0000256" key="6">
    <source>
        <dbReference type="SAM" id="MobiDB-lite"/>
    </source>
</evidence>
<feature type="compositionally biased region" description="Low complexity" evidence="6">
    <location>
        <begin position="168"/>
        <end position="179"/>
    </location>
</feature>
<evidence type="ECO:0000259" key="7">
    <source>
        <dbReference type="PROSITE" id="PS50217"/>
    </source>
</evidence>
<feature type="region of interest" description="Disordered" evidence="6">
    <location>
        <begin position="343"/>
        <end position="381"/>
    </location>
</feature>
<evidence type="ECO:0000256" key="5">
    <source>
        <dbReference type="ARBA" id="ARBA00023242"/>
    </source>
</evidence>
<dbReference type="PANTHER" id="PTHR13044:SF14">
    <property type="entry name" value="CRYPTOCEPHAL, ISOFORM A"/>
    <property type="match status" value="1"/>
</dbReference>
<dbReference type="PROSITE" id="PS00036">
    <property type="entry name" value="BZIP_BASIC"/>
    <property type="match status" value="1"/>
</dbReference>
<dbReference type="InterPro" id="IPR046347">
    <property type="entry name" value="bZIP_sf"/>
</dbReference>
<reference evidence="8 9" key="1">
    <citation type="submission" date="2016-08" db="EMBL/GenBank/DDBJ databases">
        <authorList>
            <consortium name="Lentinula edodes genome sequencing consortium"/>
            <person name="Sakamoto Y."/>
            <person name="Nakade K."/>
            <person name="Sato S."/>
            <person name="Yoshida Y."/>
            <person name="Miyazaki K."/>
            <person name="Natsume S."/>
            <person name="Konno N."/>
        </authorList>
    </citation>
    <scope>NUCLEOTIDE SEQUENCE [LARGE SCALE GENOMIC DNA]</scope>
    <source>
        <strain evidence="8 9">NBRC 111202</strain>
    </source>
</reference>